<dbReference type="RefSeq" id="WP_183541731.1">
    <property type="nucleotide sequence ID" value="NZ_BMQT01000001.1"/>
</dbReference>
<name>A0A7W5F701_9ACTN</name>
<proteinExistence type="predicted"/>
<dbReference type="Proteomes" id="UP000577707">
    <property type="component" value="Unassembled WGS sequence"/>
</dbReference>
<comment type="caution">
    <text evidence="2">The sequence shown here is derived from an EMBL/GenBank/DDBJ whole genome shotgun (WGS) entry which is preliminary data.</text>
</comment>
<accession>A0A7W5F701</accession>
<gene>
    <name evidence="2" type="ORF">FHS12_000399</name>
</gene>
<feature type="compositionally biased region" description="Basic and acidic residues" evidence="1">
    <location>
        <begin position="152"/>
        <end position="166"/>
    </location>
</feature>
<sequence>MVADAANMGSSTLHTWFAGYESMLPHAASGFAGIYWEQLAQRVNDRGWDGYLPSTADEKFFARAWLGIEELARSNDDVGEAVRELWHDVRFWFRSSIGRELTDFESSGLVILLRGLWDSLCSADPIDTGVAHDLWAAAFAALSDDQGSSADGRGREDRDREDRGPGDRGLAA</sequence>
<feature type="region of interest" description="Disordered" evidence="1">
    <location>
        <begin position="144"/>
        <end position="172"/>
    </location>
</feature>
<evidence type="ECO:0000313" key="3">
    <source>
        <dbReference type="Proteomes" id="UP000577707"/>
    </source>
</evidence>
<dbReference type="EMBL" id="JACHXG010000001">
    <property type="protein sequence ID" value="MBB3087476.1"/>
    <property type="molecule type" value="Genomic_DNA"/>
</dbReference>
<protein>
    <submittedName>
        <fullName evidence="2">Uncharacterized protein</fullName>
    </submittedName>
</protein>
<reference evidence="2 3" key="1">
    <citation type="submission" date="2020-08" db="EMBL/GenBank/DDBJ databases">
        <title>Genomic Encyclopedia of Type Strains, Phase III (KMG-III): the genomes of soil and plant-associated and newly described type strains.</title>
        <authorList>
            <person name="Whitman W."/>
        </authorList>
    </citation>
    <scope>NUCLEOTIDE SEQUENCE [LARGE SCALE GENOMIC DNA]</scope>
    <source>
        <strain evidence="2 3">CECT 3302</strain>
    </source>
</reference>
<evidence type="ECO:0000256" key="1">
    <source>
        <dbReference type="SAM" id="MobiDB-lite"/>
    </source>
</evidence>
<evidence type="ECO:0000313" key="2">
    <source>
        <dbReference type="EMBL" id="MBB3087476.1"/>
    </source>
</evidence>
<dbReference type="AlphaFoldDB" id="A0A7W5F701"/>
<keyword evidence="3" id="KW-1185">Reference proteome</keyword>
<organism evidence="2 3">
    <name type="scientific">Nocardioides albus</name>
    <dbReference type="NCBI Taxonomy" id="1841"/>
    <lineage>
        <taxon>Bacteria</taxon>
        <taxon>Bacillati</taxon>
        <taxon>Actinomycetota</taxon>
        <taxon>Actinomycetes</taxon>
        <taxon>Propionibacteriales</taxon>
        <taxon>Nocardioidaceae</taxon>
        <taxon>Nocardioides</taxon>
    </lineage>
</organism>